<keyword evidence="1" id="KW-0812">Transmembrane</keyword>
<proteinExistence type="predicted"/>
<keyword evidence="1" id="KW-1133">Transmembrane helix</keyword>
<sequence>MGLEPSPTLVASSVFLALPGIMFIQRAEYIQTSISFLCSFFSILWHATKPRYNWILLADMFFANSTALLAVHTCARGSYLSAIPASCFIGGAFVLYYYGQRYQCFCWHPDPVIGTRWHTVLHAGNGILGCWLVYLIR</sequence>
<feature type="transmembrane region" description="Helical" evidence="1">
    <location>
        <begin position="79"/>
        <end position="99"/>
    </location>
</feature>
<feature type="transmembrane region" description="Helical" evidence="1">
    <location>
        <begin position="119"/>
        <end position="136"/>
    </location>
</feature>
<name>A0A6C0BHH5_9ZZZZ</name>
<accession>A0A6C0BHH5</accession>
<protein>
    <submittedName>
        <fullName evidence="2">Uncharacterized protein</fullName>
    </submittedName>
</protein>
<dbReference type="AlphaFoldDB" id="A0A6C0BHH5"/>
<evidence type="ECO:0000313" key="2">
    <source>
        <dbReference type="EMBL" id="QHS91550.1"/>
    </source>
</evidence>
<evidence type="ECO:0000256" key="1">
    <source>
        <dbReference type="SAM" id="Phobius"/>
    </source>
</evidence>
<dbReference type="EMBL" id="MN739162">
    <property type="protein sequence ID" value="QHS91550.1"/>
    <property type="molecule type" value="Genomic_DNA"/>
</dbReference>
<organism evidence="2">
    <name type="scientific">viral metagenome</name>
    <dbReference type="NCBI Taxonomy" id="1070528"/>
    <lineage>
        <taxon>unclassified sequences</taxon>
        <taxon>metagenomes</taxon>
        <taxon>organismal metagenomes</taxon>
    </lineage>
</organism>
<keyword evidence="1" id="KW-0472">Membrane</keyword>
<feature type="transmembrane region" description="Helical" evidence="1">
    <location>
        <begin position="6"/>
        <end position="24"/>
    </location>
</feature>
<reference evidence="2" key="1">
    <citation type="journal article" date="2020" name="Nature">
        <title>Giant virus diversity and host interactions through global metagenomics.</title>
        <authorList>
            <person name="Schulz F."/>
            <person name="Roux S."/>
            <person name="Paez-Espino D."/>
            <person name="Jungbluth S."/>
            <person name="Walsh D.A."/>
            <person name="Denef V.J."/>
            <person name="McMahon K.D."/>
            <person name="Konstantinidis K.T."/>
            <person name="Eloe-Fadrosh E.A."/>
            <person name="Kyrpides N.C."/>
            <person name="Woyke T."/>
        </authorList>
    </citation>
    <scope>NUCLEOTIDE SEQUENCE</scope>
    <source>
        <strain evidence="2">GVMAG-M-3300013006-15</strain>
    </source>
</reference>